<dbReference type="SUPFAM" id="SSF56925">
    <property type="entry name" value="OMPA-like"/>
    <property type="match status" value="1"/>
</dbReference>
<feature type="transmembrane region" description="Helical" evidence="2">
    <location>
        <begin position="45"/>
        <end position="65"/>
    </location>
</feature>
<dbReference type="RefSeq" id="WP_379976905.1">
    <property type="nucleotide sequence ID" value="NZ_JBHSFV010000001.1"/>
</dbReference>
<feature type="region of interest" description="Disordered" evidence="1">
    <location>
        <begin position="84"/>
        <end position="198"/>
    </location>
</feature>
<evidence type="ECO:0000256" key="1">
    <source>
        <dbReference type="SAM" id="MobiDB-lite"/>
    </source>
</evidence>
<evidence type="ECO:0000313" key="4">
    <source>
        <dbReference type="Proteomes" id="UP001596043"/>
    </source>
</evidence>
<feature type="compositionally biased region" description="Low complexity" evidence="1">
    <location>
        <begin position="184"/>
        <end position="197"/>
    </location>
</feature>
<dbReference type="Proteomes" id="UP001596043">
    <property type="component" value="Unassembled WGS sequence"/>
</dbReference>
<dbReference type="InterPro" id="IPR011250">
    <property type="entry name" value="OMP/PagP_B-barrel"/>
</dbReference>
<feature type="compositionally biased region" description="Polar residues" evidence="1">
    <location>
        <begin position="104"/>
        <end position="125"/>
    </location>
</feature>
<evidence type="ECO:0000313" key="3">
    <source>
        <dbReference type="EMBL" id="MFC4632704.1"/>
    </source>
</evidence>
<evidence type="ECO:0000256" key="2">
    <source>
        <dbReference type="SAM" id="Phobius"/>
    </source>
</evidence>
<proteinExistence type="predicted"/>
<keyword evidence="2" id="KW-0812">Transmembrane</keyword>
<accession>A0ABV9HTU0</accession>
<sequence length="540" mass="60395">MGNRKDIGKVFNEKFKDFEQAPSADLWDTIASGLDQKNDRRIAPLWLYFGGFLIIAMLTGLLYWAPWDLSDSINGKEQPLVTNADTVTQDETDIHSSYQKEKITNTVDTNTIDHTTSETTANKNPNDLSNTNDSETTTTNNSLVSTTTDDSLSSENQKSKKSQSLATVSNTFESTKDSYNTANSDSSENQTTTSSTSYYEKKAVSTRSILNTMVSASQKIRDQKELEAKTAYEAKIKEELATAIATQKEANKIDLQKWQDSIQSIEASKKVALAVTPHTEEKTEVAKAVKLPKTQEERENDRKESVNYKFAISPYTSLLSYGSLSKGSSIDNRLVDNPRDAVSTIGYGIRADYKLSEKSSIRFGIGVAPLQYRTDDFQVLITNNNVNIFQLSGINPQNLNQSGGGIETSPTALAFFNANDVVSIEQNISYVEVPVDYQYRFLNKRVSMSFNTGLSLFVLTNNRVFATADNGQSIFIGRETSLKDLSLAFNLGLGTYYNFSKNWRFDLEPAFKYQLNPYSDNIGNFRPYYFGLQFGVSYKF</sequence>
<reference evidence="4" key="1">
    <citation type="journal article" date="2019" name="Int. J. Syst. Evol. Microbiol.">
        <title>The Global Catalogue of Microorganisms (GCM) 10K type strain sequencing project: providing services to taxonomists for standard genome sequencing and annotation.</title>
        <authorList>
            <consortium name="The Broad Institute Genomics Platform"/>
            <consortium name="The Broad Institute Genome Sequencing Center for Infectious Disease"/>
            <person name="Wu L."/>
            <person name="Ma J."/>
        </authorList>
    </citation>
    <scope>NUCLEOTIDE SEQUENCE [LARGE SCALE GENOMIC DNA]</scope>
    <source>
        <strain evidence="4">YJ-61-S</strain>
    </source>
</reference>
<feature type="compositionally biased region" description="Basic and acidic residues" evidence="1">
    <location>
        <begin position="92"/>
        <end position="103"/>
    </location>
</feature>
<feature type="compositionally biased region" description="Low complexity" evidence="1">
    <location>
        <begin position="126"/>
        <end position="156"/>
    </location>
</feature>
<name>A0ABV9HTU0_9FLAO</name>
<comment type="caution">
    <text evidence="3">The sequence shown here is derived from an EMBL/GenBank/DDBJ whole genome shotgun (WGS) entry which is preliminary data.</text>
</comment>
<organism evidence="3 4">
    <name type="scientific">Dokdonia ponticola</name>
    <dbReference type="NCBI Taxonomy" id="2041041"/>
    <lineage>
        <taxon>Bacteria</taxon>
        <taxon>Pseudomonadati</taxon>
        <taxon>Bacteroidota</taxon>
        <taxon>Flavobacteriia</taxon>
        <taxon>Flavobacteriales</taxon>
        <taxon>Flavobacteriaceae</taxon>
        <taxon>Dokdonia</taxon>
    </lineage>
</organism>
<keyword evidence="2" id="KW-0472">Membrane</keyword>
<protein>
    <submittedName>
        <fullName evidence="3">Outer membrane beta-barrel protein</fullName>
    </submittedName>
</protein>
<feature type="compositionally biased region" description="Polar residues" evidence="1">
    <location>
        <begin position="166"/>
        <end position="183"/>
    </location>
</feature>
<keyword evidence="2" id="KW-1133">Transmembrane helix</keyword>
<dbReference type="EMBL" id="JBHSFV010000001">
    <property type="protein sequence ID" value="MFC4632704.1"/>
    <property type="molecule type" value="Genomic_DNA"/>
</dbReference>
<gene>
    <name evidence="3" type="ORF">ACFO3O_02230</name>
</gene>
<keyword evidence="4" id="KW-1185">Reference proteome</keyword>